<reference evidence="9" key="2">
    <citation type="submission" date="2016-06" db="EMBL/GenBank/DDBJ databases">
        <authorList>
            <person name="Kjaerup R.B."/>
            <person name="Dalgaard T.S."/>
            <person name="Juul-Madsen H.R."/>
        </authorList>
    </citation>
    <scope>NUCLEOTIDE SEQUENCE</scope>
</reference>
<keyword evidence="5" id="KW-0406">Ion transport</keyword>
<dbReference type="AlphaFoldDB" id="A0A1D8X7E2"/>
<evidence type="ECO:0000256" key="4">
    <source>
        <dbReference type="ARBA" id="ARBA00022781"/>
    </source>
</evidence>
<dbReference type="EMBL" id="KX427230">
    <property type="protein sequence ID" value="AOX48943.1"/>
    <property type="molecule type" value="Genomic_DNA"/>
</dbReference>
<evidence type="ECO:0000256" key="8">
    <source>
        <dbReference type="SAM" id="Phobius"/>
    </source>
</evidence>
<dbReference type="GO" id="GO:0031966">
    <property type="term" value="C:mitochondrial membrane"/>
    <property type="evidence" value="ECO:0007669"/>
    <property type="project" value="UniProtKB-SubCell"/>
</dbReference>
<dbReference type="GO" id="GO:0015078">
    <property type="term" value="F:proton transmembrane transporter activity"/>
    <property type="evidence" value="ECO:0007669"/>
    <property type="project" value="InterPro"/>
</dbReference>
<dbReference type="GO" id="GO:0015986">
    <property type="term" value="P:proton motive force-driven ATP synthesis"/>
    <property type="evidence" value="ECO:0007669"/>
    <property type="project" value="InterPro"/>
</dbReference>
<evidence type="ECO:0000256" key="1">
    <source>
        <dbReference type="ARBA" id="ARBA00004325"/>
    </source>
</evidence>
<evidence type="ECO:0000256" key="6">
    <source>
        <dbReference type="ARBA" id="ARBA00023128"/>
    </source>
</evidence>
<name>A0A1D8X7E2_9FLOR</name>
<dbReference type="GeneID" id="30218668"/>
<dbReference type="InterPro" id="IPR008688">
    <property type="entry name" value="ATP_synth_Bsub_B/MI25"/>
</dbReference>
<evidence type="ECO:0000256" key="5">
    <source>
        <dbReference type="ARBA" id="ARBA00023065"/>
    </source>
</evidence>
<keyword evidence="8" id="KW-0812">Transmembrane</keyword>
<dbReference type="GO" id="GO:0045259">
    <property type="term" value="C:proton-transporting ATP synthase complex"/>
    <property type="evidence" value="ECO:0007669"/>
    <property type="project" value="UniProtKB-KW"/>
</dbReference>
<comment type="subcellular location">
    <subcellularLocation>
        <location evidence="1">Mitochondrion membrane</location>
    </subcellularLocation>
</comment>
<keyword evidence="2" id="KW-0813">Transport</keyword>
<evidence type="ECO:0000256" key="7">
    <source>
        <dbReference type="ARBA" id="ARBA00023136"/>
    </source>
</evidence>
<keyword evidence="8" id="KW-1133">Transmembrane helix</keyword>
<protein>
    <submittedName>
        <fullName evidence="9">ATP synthase B chain</fullName>
    </submittedName>
</protein>
<reference evidence="9" key="1">
    <citation type="journal article" date="2016" name="Sci. Rep.">
        <title>Mitogenomes from type specimens, a genotyping tool for morphologically simple species: ten genomes of agar-producing red algae.</title>
        <authorList>
            <person name="Boo G.H."/>
            <person name="Hughey J.R."/>
            <person name="Miller K.A."/>
            <person name="Boo S.M."/>
        </authorList>
    </citation>
    <scope>NUCLEOTIDE SEQUENCE</scope>
</reference>
<proteinExistence type="predicted"/>
<sequence length="180" mass="21335">MFNITISILTLLILISQNLLLLNEESLILLCFIIFTWLVYYKLKASIQFDLNSRALGIHKSIQSSFDYTLTSLKSELDTQQKVRGLTNNFCDLKSYFTKLNTFCVLKLKEFTLENYQKSYKKKLIFIQRLEKQTSKLLVLLIVKKLSKITNLNRYFLKNLQLGTWKCIYKITLREYFETI</sequence>
<keyword evidence="4" id="KW-0375">Hydrogen ion transport</keyword>
<keyword evidence="6 9" id="KW-0496">Mitochondrion</keyword>
<evidence type="ECO:0000313" key="9">
    <source>
        <dbReference type="EMBL" id="AOX48943.1"/>
    </source>
</evidence>
<keyword evidence="7 8" id="KW-0472">Membrane</keyword>
<evidence type="ECO:0000256" key="3">
    <source>
        <dbReference type="ARBA" id="ARBA00022547"/>
    </source>
</evidence>
<evidence type="ECO:0000256" key="2">
    <source>
        <dbReference type="ARBA" id="ARBA00022448"/>
    </source>
</evidence>
<geneLocation type="mitochondrion" evidence="9"/>
<feature type="transmembrane region" description="Helical" evidence="8">
    <location>
        <begin position="26"/>
        <end position="43"/>
    </location>
</feature>
<dbReference type="Pfam" id="PF05405">
    <property type="entry name" value="Mt_ATP-synt_B"/>
    <property type="match status" value="1"/>
</dbReference>
<gene>
    <name evidence="9" type="primary">ymf39</name>
</gene>
<organism evidence="9">
    <name type="scientific">Gelidium galapagense</name>
    <dbReference type="NCBI Taxonomy" id="317100"/>
    <lineage>
        <taxon>Eukaryota</taxon>
        <taxon>Rhodophyta</taxon>
        <taxon>Florideophyceae</taxon>
        <taxon>Rhodymeniophycidae</taxon>
        <taxon>Gelidiales</taxon>
        <taxon>Gelidiaceae</taxon>
        <taxon>Gelidium</taxon>
    </lineage>
</organism>
<keyword evidence="3" id="KW-0138">CF(0)</keyword>
<accession>A0A1D8X7E2</accession>
<dbReference type="RefSeq" id="YP_009317491.1">
    <property type="nucleotide sequence ID" value="NC_031837.1"/>
</dbReference>